<comment type="caution">
    <text evidence="8">The sequence shown here is derived from an EMBL/GenBank/DDBJ whole genome shotgun (WGS) entry which is preliminary data.</text>
</comment>
<evidence type="ECO:0000313" key="8">
    <source>
        <dbReference type="EMBL" id="KAJ5484069.1"/>
    </source>
</evidence>
<evidence type="ECO:0000256" key="5">
    <source>
        <dbReference type="ARBA" id="ARBA00038359"/>
    </source>
</evidence>
<name>A0A9W9X6F6_9EURO</name>
<gene>
    <name evidence="8" type="ORF">N7539_005865</name>
</gene>
<evidence type="ECO:0000256" key="1">
    <source>
        <dbReference type="ARBA" id="ARBA00004141"/>
    </source>
</evidence>
<dbReference type="EMBL" id="JAPWDQ010000006">
    <property type="protein sequence ID" value="KAJ5484069.1"/>
    <property type="molecule type" value="Genomic_DNA"/>
</dbReference>
<dbReference type="AlphaFoldDB" id="A0A9W9X6F6"/>
<evidence type="ECO:0000259" key="7">
    <source>
        <dbReference type="Pfam" id="PF20684"/>
    </source>
</evidence>
<keyword evidence="2 6" id="KW-0812">Transmembrane</keyword>
<reference evidence="8" key="1">
    <citation type="submission" date="2022-12" db="EMBL/GenBank/DDBJ databases">
        <authorList>
            <person name="Petersen C."/>
        </authorList>
    </citation>
    <scope>NUCLEOTIDE SEQUENCE</scope>
    <source>
        <strain evidence="8">IBT 30728</strain>
    </source>
</reference>
<feature type="transmembrane region" description="Helical" evidence="6">
    <location>
        <begin position="22"/>
        <end position="40"/>
    </location>
</feature>
<dbReference type="RefSeq" id="XP_056789339.1">
    <property type="nucleotide sequence ID" value="XM_056935467.1"/>
</dbReference>
<dbReference type="InterPro" id="IPR052337">
    <property type="entry name" value="SAT4-like"/>
</dbReference>
<feature type="transmembrane region" description="Helical" evidence="6">
    <location>
        <begin position="138"/>
        <end position="164"/>
    </location>
</feature>
<organism evidence="8 9">
    <name type="scientific">Penicillium diatomitis</name>
    <dbReference type="NCBI Taxonomy" id="2819901"/>
    <lineage>
        <taxon>Eukaryota</taxon>
        <taxon>Fungi</taxon>
        <taxon>Dikarya</taxon>
        <taxon>Ascomycota</taxon>
        <taxon>Pezizomycotina</taxon>
        <taxon>Eurotiomycetes</taxon>
        <taxon>Eurotiomycetidae</taxon>
        <taxon>Eurotiales</taxon>
        <taxon>Aspergillaceae</taxon>
        <taxon>Penicillium</taxon>
    </lineage>
</organism>
<dbReference type="InterPro" id="IPR049326">
    <property type="entry name" value="Rhodopsin_dom_fungi"/>
</dbReference>
<dbReference type="Proteomes" id="UP001148312">
    <property type="component" value="Unassembled WGS sequence"/>
</dbReference>
<evidence type="ECO:0000313" key="9">
    <source>
        <dbReference type="Proteomes" id="UP001148312"/>
    </source>
</evidence>
<proteinExistence type="inferred from homology"/>
<keyword evidence="9" id="KW-1185">Reference proteome</keyword>
<feature type="transmembrane region" description="Helical" evidence="6">
    <location>
        <begin position="212"/>
        <end position="232"/>
    </location>
</feature>
<evidence type="ECO:0000256" key="4">
    <source>
        <dbReference type="ARBA" id="ARBA00023136"/>
    </source>
</evidence>
<evidence type="ECO:0000256" key="3">
    <source>
        <dbReference type="ARBA" id="ARBA00022989"/>
    </source>
</evidence>
<feature type="transmembrane region" description="Helical" evidence="6">
    <location>
        <begin position="108"/>
        <end position="126"/>
    </location>
</feature>
<dbReference type="PANTHER" id="PTHR33048:SF47">
    <property type="entry name" value="INTEGRAL MEMBRANE PROTEIN-RELATED"/>
    <property type="match status" value="1"/>
</dbReference>
<feature type="transmembrane region" description="Helical" evidence="6">
    <location>
        <begin position="176"/>
        <end position="200"/>
    </location>
</feature>
<dbReference type="GO" id="GO:0016020">
    <property type="term" value="C:membrane"/>
    <property type="evidence" value="ECO:0007669"/>
    <property type="project" value="UniProtKB-SubCell"/>
</dbReference>
<protein>
    <recommendedName>
        <fullName evidence="7">Rhodopsin domain-containing protein</fullName>
    </recommendedName>
</protein>
<feature type="transmembrane region" description="Helical" evidence="6">
    <location>
        <begin position="252"/>
        <end position="270"/>
    </location>
</feature>
<feature type="domain" description="Rhodopsin" evidence="7">
    <location>
        <begin position="38"/>
        <end position="273"/>
    </location>
</feature>
<dbReference type="Pfam" id="PF20684">
    <property type="entry name" value="Fung_rhodopsin"/>
    <property type="match status" value="1"/>
</dbReference>
<keyword evidence="3 6" id="KW-1133">Transmembrane helix</keyword>
<comment type="subcellular location">
    <subcellularLocation>
        <location evidence="1">Membrane</location>
        <topology evidence="1">Multi-pass membrane protein</topology>
    </subcellularLocation>
</comment>
<accession>A0A9W9X6F6</accession>
<dbReference type="GeneID" id="81625716"/>
<reference evidence="8" key="2">
    <citation type="journal article" date="2023" name="IMA Fungus">
        <title>Comparative genomic study of the Penicillium genus elucidates a diverse pangenome and 15 lateral gene transfer events.</title>
        <authorList>
            <person name="Petersen C."/>
            <person name="Sorensen T."/>
            <person name="Nielsen M.R."/>
            <person name="Sondergaard T.E."/>
            <person name="Sorensen J.L."/>
            <person name="Fitzpatrick D.A."/>
            <person name="Frisvad J.C."/>
            <person name="Nielsen K.L."/>
        </authorList>
    </citation>
    <scope>NUCLEOTIDE SEQUENCE</scope>
    <source>
        <strain evidence="8">IBT 30728</strain>
    </source>
</reference>
<evidence type="ECO:0000256" key="6">
    <source>
        <dbReference type="SAM" id="Phobius"/>
    </source>
</evidence>
<sequence length="364" mass="39844">MSSSEEALVSALGHNELGVADIAVQTISLVIASLVVYLRLWSRHLRLDPLTYGDWFSLVALALISGRYGLEIVLVLHCGAGLHTAEVIRTDGSANMNQFIQLAYTSDLLRVTVAGLIQVAILQHYLHVYPRTFMRWPIFILLGLSLSLWMTSLVATAVICVPSNLVQLSSSHKELYMLHIGASVTELILNGLILLASLPILKITLFTAARKIATACIYMLASSILIISGIRIRMEIQGNSGDFTFEYARTSLLSTAILVLGIITSSLPFMSPAAGRIFQTSLFSPSVEGVTMSPVLLDDRENTILLGVPAVGRPTPMVTVTMPPIVKCVSERAREHITITSDWEIHSTRNSTRIERFSMRRGGL</sequence>
<keyword evidence="4 6" id="KW-0472">Membrane</keyword>
<feature type="transmembrane region" description="Helical" evidence="6">
    <location>
        <begin position="52"/>
        <end position="70"/>
    </location>
</feature>
<dbReference type="PANTHER" id="PTHR33048">
    <property type="entry name" value="PTH11-LIKE INTEGRAL MEMBRANE PROTEIN (AFU_ORTHOLOGUE AFUA_5G11245)"/>
    <property type="match status" value="1"/>
</dbReference>
<comment type="similarity">
    <text evidence="5">Belongs to the SAT4 family.</text>
</comment>
<evidence type="ECO:0000256" key="2">
    <source>
        <dbReference type="ARBA" id="ARBA00022692"/>
    </source>
</evidence>